<dbReference type="PIRSF" id="PIRSF029407">
    <property type="entry name" value="UCP029407"/>
    <property type="match status" value="1"/>
</dbReference>
<evidence type="ECO:0000313" key="2">
    <source>
        <dbReference type="Proteomes" id="UP001589609"/>
    </source>
</evidence>
<name>A0ABV5WCF3_9BACI</name>
<organism evidence="1 2">
    <name type="scientific">Ectobacillus funiculus</name>
    <dbReference type="NCBI Taxonomy" id="137993"/>
    <lineage>
        <taxon>Bacteria</taxon>
        <taxon>Bacillati</taxon>
        <taxon>Bacillota</taxon>
        <taxon>Bacilli</taxon>
        <taxon>Bacillales</taxon>
        <taxon>Bacillaceae</taxon>
        <taxon>Ectobacillus</taxon>
    </lineage>
</organism>
<reference evidence="1 2" key="1">
    <citation type="submission" date="2024-09" db="EMBL/GenBank/DDBJ databases">
        <authorList>
            <person name="Sun Q."/>
            <person name="Mori K."/>
        </authorList>
    </citation>
    <scope>NUCLEOTIDE SEQUENCE [LARGE SCALE GENOMIC DNA]</scope>
    <source>
        <strain evidence="1 2">JCM 11201</strain>
    </source>
</reference>
<gene>
    <name evidence="1" type="ORF">ACFFMS_06990</name>
</gene>
<dbReference type="InterPro" id="IPR014556">
    <property type="entry name" value="UCP029407"/>
</dbReference>
<dbReference type="RefSeq" id="WP_379948536.1">
    <property type="nucleotide sequence ID" value="NZ_JBHMAF010000023.1"/>
</dbReference>
<dbReference type="Gene3D" id="3.40.50.300">
    <property type="entry name" value="P-loop containing nucleotide triphosphate hydrolases"/>
    <property type="match status" value="1"/>
</dbReference>
<keyword evidence="2" id="KW-1185">Reference proteome</keyword>
<dbReference type="EMBL" id="JBHMAF010000023">
    <property type="protein sequence ID" value="MFB9758268.1"/>
    <property type="molecule type" value="Genomic_DNA"/>
</dbReference>
<accession>A0ABV5WCF3</accession>
<evidence type="ECO:0000313" key="1">
    <source>
        <dbReference type="EMBL" id="MFB9758268.1"/>
    </source>
</evidence>
<dbReference type="InterPro" id="IPR027417">
    <property type="entry name" value="P-loop_NTPase"/>
</dbReference>
<comment type="caution">
    <text evidence="1">The sequence shown here is derived from an EMBL/GenBank/DDBJ whole genome shotgun (WGS) entry which is preliminary data.</text>
</comment>
<dbReference type="SUPFAM" id="SSF52540">
    <property type="entry name" value="P-loop containing nucleoside triphosphate hydrolases"/>
    <property type="match status" value="1"/>
</dbReference>
<dbReference type="Proteomes" id="UP001589609">
    <property type="component" value="Unassembled WGS sequence"/>
</dbReference>
<sequence length="277" mass="32343">MSSQSKAICVLGSGRCGTSMVTRSINLIGVELGLNFFPTDSTNPKGYWENREIVMLHKKFLDSVGNNINQPQWWHRNEFRHIKQELKEFVASHFSNKELWGWKDPRTCQFIELWSEILKELNVFTHFLIMVRNPVDVAASFKRAYNADQKVAMAIWQRATLLALKKTDGESRIIFDYNQVLDNSLDCLRAISNTFDLPMPQDENKLKNELNKFVDLKLQHSRTSIENLMNNASIEDEIKELYQLCVKACNSREILNTEYFKNQVENLYQSYFKEGKK</sequence>
<proteinExistence type="predicted"/>
<protein>
    <submittedName>
        <fullName evidence="1">Sulfotransferase family protein</fullName>
    </submittedName>
</protein>